<dbReference type="InterPro" id="IPR045247">
    <property type="entry name" value="Oye-like"/>
</dbReference>
<evidence type="ECO:0000313" key="5">
    <source>
        <dbReference type="EMBL" id="AZQ45072.1"/>
    </source>
</evidence>
<dbReference type="Pfam" id="PF00724">
    <property type="entry name" value="Oxidored_FMN"/>
    <property type="match status" value="1"/>
</dbReference>
<dbReference type="SUPFAM" id="SSF51395">
    <property type="entry name" value="FMN-linked oxidoreductases"/>
    <property type="match status" value="1"/>
</dbReference>
<name>A0A3S9N153_9FLAO</name>
<dbReference type="FunFam" id="3.20.20.70:FF:000059">
    <property type="entry name" value="N-ethylmaleimide reductase, FMN-linked"/>
    <property type="match status" value="1"/>
</dbReference>
<dbReference type="AlphaFoldDB" id="A0A3S9N153"/>
<dbReference type="InterPro" id="IPR001155">
    <property type="entry name" value="OxRdtase_FMN_N"/>
</dbReference>
<protein>
    <submittedName>
        <fullName evidence="5">Alkene reductase</fullName>
    </submittedName>
</protein>
<dbReference type="PANTHER" id="PTHR22893:SF91">
    <property type="entry name" value="NADPH DEHYDROGENASE 2-RELATED"/>
    <property type="match status" value="1"/>
</dbReference>
<dbReference type="PANTHER" id="PTHR22893">
    <property type="entry name" value="NADH OXIDOREDUCTASE-RELATED"/>
    <property type="match status" value="1"/>
</dbReference>
<dbReference type="OrthoDB" id="9772736at2"/>
<evidence type="ECO:0000256" key="2">
    <source>
        <dbReference type="ARBA" id="ARBA00005979"/>
    </source>
</evidence>
<sequence length="370" mass="41864">MSIDQPLLQPISLGSVKLKNRVIMAPMTRCRADNEHQSPEQKHVDYYTQRAGAGLIITEGSEVARGARGYYNVAGIFNDQQEAGWKRVVDSVHDEGGKIFLQLWHVGRMSLPDFHDGKKPWAPSAVNPNAEMRGPKGDKQQTVEPHAMTYEEIQMVVESFGDAAGRAYRAGFDGVEIHSSNGYLIHQFFNKNANLRDDKYGGSHENRARFFFEVLDAVKQHFPEGHIGCRFNPSLHGTFGIEATPDTIPFFEYLIKRLNPHKLAYIHLSEPFTDVSDVDFLVTDIAQHFRPMYDGNLMINNEFDRESGNAVIESGHADCVAYGKLFISNPDLVHRFELKAETADWNQETFYSTGREGYTDYPTLEEQKAN</sequence>
<dbReference type="Proteomes" id="UP000279600">
    <property type="component" value="Chromosome"/>
</dbReference>
<proteinExistence type="inferred from homology"/>
<organism evidence="5 6">
    <name type="scientific">Nonlabens ponticola</name>
    <dbReference type="NCBI Taxonomy" id="2496866"/>
    <lineage>
        <taxon>Bacteria</taxon>
        <taxon>Pseudomonadati</taxon>
        <taxon>Bacteroidota</taxon>
        <taxon>Flavobacteriia</taxon>
        <taxon>Flavobacteriales</taxon>
        <taxon>Flavobacteriaceae</taxon>
        <taxon>Nonlabens</taxon>
    </lineage>
</organism>
<dbReference type="KEGG" id="noj:EJ995_12835"/>
<dbReference type="GO" id="GO:0016628">
    <property type="term" value="F:oxidoreductase activity, acting on the CH-CH group of donors, NAD or NADP as acceptor"/>
    <property type="evidence" value="ECO:0007669"/>
    <property type="project" value="UniProtKB-ARBA"/>
</dbReference>
<dbReference type="GO" id="GO:0005829">
    <property type="term" value="C:cytosol"/>
    <property type="evidence" value="ECO:0007669"/>
    <property type="project" value="UniProtKB-ARBA"/>
</dbReference>
<accession>A0A3S9N153</accession>
<dbReference type="EMBL" id="CP034549">
    <property type="protein sequence ID" value="AZQ45072.1"/>
    <property type="molecule type" value="Genomic_DNA"/>
</dbReference>
<evidence type="ECO:0000313" key="6">
    <source>
        <dbReference type="Proteomes" id="UP000279600"/>
    </source>
</evidence>
<keyword evidence="3" id="KW-0560">Oxidoreductase</keyword>
<gene>
    <name evidence="5" type="ORF">EJ995_12835</name>
</gene>
<dbReference type="RefSeq" id="WP_126448780.1">
    <property type="nucleotide sequence ID" value="NZ_CP034549.1"/>
</dbReference>
<dbReference type="GO" id="GO:0010181">
    <property type="term" value="F:FMN binding"/>
    <property type="evidence" value="ECO:0007669"/>
    <property type="project" value="InterPro"/>
</dbReference>
<evidence type="ECO:0000256" key="3">
    <source>
        <dbReference type="ARBA" id="ARBA00023002"/>
    </source>
</evidence>
<dbReference type="CDD" id="cd02933">
    <property type="entry name" value="OYE_like_FMN"/>
    <property type="match status" value="1"/>
</dbReference>
<dbReference type="InterPro" id="IPR013785">
    <property type="entry name" value="Aldolase_TIM"/>
</dbReference>
<keyword evidence="6" id="KW-1185">Reference proteome</keyword>
<reference evidence="5 6" key="1">
    <citation type="submission" date="2018-12" db="EMBL/GenBank/DDBJ databases">
        <title>Complete genome of Nonlabens sp. MJ115.</title>
        <authorList>
            <person name="Choi H.S."/>
            <person name="Jung J."/>
        </authorList>
    </citation>
    <scope>NUCLEOTIDE SEQUENCE [LARGE SCALE GENOMIC DNA]</scope>
    <source>
        <strain evidence="5 6">MJ115</strain>
    </source>
</reference>
<comment type="similarity">
    <text evidence="2">Belongs to the NADH:flavin oxidoreductase/NADH oxidase family.</text>
</comment>
<comment type="cofactor">
    <cofactor evidence="1">
        <name>FMN</name>
        <dbReference type="ChEBI" id="CHEBI:58210"/>
    </cofactor>
</comment>
<feature type="domain" description="NADH:flavin oxidoreductase/NADH oxidase N-terminal" evidence="4">
    <location>
        <begin position="7"/>
        <end position="338"/>
    </location>
</feature>
<evidence type="ECO:0000256" key="1">
    <source>
        <dbReference type="ARBA" id="ARBA00001917"/>
    </source>
</evidence>
<evidence type="ECO:0000259" key="4">
    <source>
        <dbReference type="Pfam" id="PF00724"/>
    </source>
</evidence>
<dbReference type="Gene3D" id="3.20.20.70">
    <property type="entry name" value="Aldolase class I"/>
    <property type="match status" value="1"/>
</dbReference>